<protein>
    <recommendedName>
        <fullName evidence="4">DUF2326 domain-containing protein</fullName>
    </recommendedName>
</protein>
<dbReference type="RefSeq" id="WP_185576888.1">
    <property type="nucleotide sequence ID" value="NZ_JAARYH010000004.1"/>
</dbReference>
<dbReference type="Proteomes" id="UP000519573">
    <property type="component" value="Unassembled WGS sequence"/>
</dbReference>
<organism evidence="2 3">
    <name type="scientific">Listeria booriae</name>
    <dbReference type="NCBI Taxonomy" id="1552123"/>
    <lineage>
        <taxon>Bacteria</taxon>
        <taxon>Bacillati</taxon>
        <taxon>Bacillota</taxon>
        <taxon>Bacilli</taxon>
        <taxon>Bacillales</taxon>
        <taxon>Listeriaceae</taxon>
        <taxon>Listeria</taxon>
    </lineage>
</organism>
<feature type="coiled-coil region" evidence="1">
    <location>
        <begin position="322"/>
        <end position="356"/>
    </location>
</feature>
<name>A0A7X1D5V7_9LIST</name>
<evidence type="ECO:0000313" key="2">
    <source>
        <dbReference type="EMBL" id="MBC2167165.1"/>
    </source>
</evidence>
<proteinExistence type="predicted"/>
<dbReference type="AlphaFoldDB" id="A0A7X1D5V7"/>
<evidence type="ECO:0008006" key="4">
    <source>
        <dbReference type="Google" id="ProtNLM"/>
    </source>
</evidence>
<dbReference type="EMBL" id="JAARYH010000004">
    <property type="protein sequence ID" value="MBC2167165.1"/>
    <property type="molecule type" value="Genomic_DNA"/>
</dbReference>
<comment type="caution">
    <text evidence="2">The sequence shown here is derived from an EMBL/GenBank/DDBJ whole genome shotgun (WGS) entry which is preliminary data.</text>
</comment>
<sequence length="564" mass="66335">MSNLVFNKLYLFSTSENKAKYIEFTEGKNIITTEDDVIGNKKGKSTILKNLYYTMGAECYFEDKWDVKNKTSILEFSINDEAYIIFRQDRLFKIFDSEKKLLLKTLSRRDLSIFLEGILKFTVRLPKRNTEKLETAPPAYFYLLNYTDQDKMNGSSFESFSNLGQYPNFKLNTLYSHFGILDDRFYDVTKLVEQLKDKQVALNEECYLFRKMLEKIETDLVDGISFPTNFDVLQQEVDNTKNQYETIVHSLQLAKNRLIKQRNDNYAVKEELVNLRKMIRKNNKNKKEINSHTCPKCHSVISDNLELKINNLNREEDYLFLANELEKESLKVESNIKKEEENYRCLLDKLKIYEDKLELSSKEISSVLQHKGLMEVRDKLIMDIGFSQIQLEETAISLKEQNKILDGYNELKKQINEEYYDLMLKDKLHFNLEELDSNKFKKIDSVINAGGSNKPINTIVWYFNLLKVKNKFNSEAIHLPIVLDSPANAEMDKESKHTLLEYIFKEADKDSQLIVSTIGFSKSDFEGEIFENVIELSNSKYELLNLKDYEKYRDLYEFLVLLDE</sequence>
<keyword evidence="1" id="KW-0175">Coiled coil</keyword>
<evidence type="ECO:0000256" key="1">
    <source>
        <dbReference type="SAM" id="Coils"/>
    </source>
</evidence>
<evidence type="ECO:0000313" key="3">
    <source>
        <dbReference type="Proteomes" id="UP000519573"/>
    </source>
</evidence>
<accession>A0A7X1D5V7</accession>
<gene>
    <name evidence="2" type="ORF">HCB26_11365</name>
</gene>
<reference evidence="2 3" key="1">
    <citation type="submission" date="2020-03" db="EMBL/GenBank/DDBJ databases">
        <title>Soil Listeria distribution.</title>
        <authorList>
            <person name="Liao J."/>
            <person name="Wiedmann M."/>
        </authorList>
    </citation>
    <scope>NUCLEOTIDE SEQUENCE [LARGE SCALE GENOMIC DNA]</scope>
    <source>
        <strain evidence="2 3">FSL L7-0245</strain>
    </source>
</reference>